<protein>
    <recommendedName>
        <fullName evidence="2">Fungal lipase-type domain-containing protein</fullName>
    </recommendedName>
</protein>
<keyword evidence="4" id="KW-1185">Reference proteome</keyword>
<accession>A0A6J8BVZ8</accession>
<reference evidence="3 4" key="1">
    <citation type="submission" date="2020-06" db="EMBL/GenBank/DDBJ databases">
        <authorList>
            <person name="Li R."/>
            <person name="Bekaert M."/>
        </authorList>
    </citation>
    <scope>NUCLEOTIDE SEQUENCE [LARGE SCALE GENOMIC DNA]</scope>
    <source>
        <strain evidence="4">wild</strain>
    </source>
</reference>
<keyword evidence="1" id="KW-0732">Signal</keyword>
<dbReference type="OrthoDB" id="5960337at2759"/>
<dbReference type="PANTHER" id="PTHR45908">
    <property type="entry name" value="PROTEIN CBG11750-RELATED"/>
    <property type="match status" value="1"/>
</dbReference>
<name>A0A6J8BVZ8_MYTCO</name>
<feature type="signal peptide" evidence="1">
    <location>
        <begin position="1"/>
        <end position="19"/>
    </location>
</feature>
<gene>
    <name evidence="3" type="ORF">MCOR_22247</name>
</gene>
<evidence type="ECO:0000259" key="2">
    <source>
        <dbReference type="Pfam" id="PF01764"/>
    </source>
</evidence>
<dbReference type="InterPro" id="IPR029058">
    <property type="entry name" value="AB_hydrolase_fold"/>
</dbReference>
<dbReference type="CDD" id="cd00519">
    <property type="entry name" value="Lipase_3"/>
    <property type="match status" value="1"/>
</dbReference>
<dbReference type="GO" id="GO:0006629">
    <property type="term" value="P:lipid metabolic process"/>
    <property type="evidence" value="ECO:0007669"/>
    <property type="project" value="InterPro"/>
</dbReference>
<dbReference type="Proteomes" id="UP000507470">
    <property type="component" value="Unassembled WGS sequence"/>
</dbReference>
<evidence type="ECO:0000256" key="1">
    <source>
        <dbReference type="SAM" id="SignalP"/>
    </source>
</evidence>
<feature type="domain" description="Fungal lipase-type" evidence="2">
    <location>
        <begin position="156"/>
        <end position="292"/>
    </location>
</feature>
<organism evidence="3 4">
    <name type="scientific">Mytilus coruscus</name>
    <name type="common">Sea mussel</name>
    <dbReference type="NCBI Taxonomy" id="42192"/>
    <lineage>
        <taxon>Eukaryota</taxon>
        <taxon>Metazoa</taxon>
        <taxon>Spiralia</taxon>
        <taxon>Lophotrochozoa</taxon>
        <taxon>Mollusca</taxon>
        <taxon>Bivalvia</taxon>
        <taxon>Autobranchia</taxon>
        <taxon>Pteriomorphia</taxon>
        <taxon>Mytilida</taxon>
        <taxon>Mytiloidea</taxon>
        <taxon>Mytilidae</taxon>
        <taxon>Mytilinae</taxon>
        <taxon>Mytilus</taxon>
    </lineage>
</organism>
<evidence type="ECO:0000313" key="4">
    <source>
        <dbReference type="Proteomes" id="UP000507470"/>
    </source>
</evidence>
<dbReference type="AlphaFoldDB" id="A0A6J8BVZ8"/>
<dbReference type="Pfam" id="PF01764">
    <property type="entry name" value="Lipase_3"/>
    <property type="match status" value="1"/>
</dbReference>
<feature type="chain" id="PRO_5026700536" description="Fungal lipase-type domain-containing protein" evidence="1">
    <location>
        <begin position="20"/>
        <end position="422"/>
    </location>
</feature>
<dbReference type="InterPro" id="IPR002921">
    <property type="entry name" value="Fungal_lipase-type"/>
</dbReference>
<dbReference type="EMBL" id="CACVKT020003932">
    <property type="protein sequence ID" value="CAC5386849.1"/>
    <property type="molecule type" value="Genomic_DNA"/>
</dbReference>
<dbReference type="SUPFAM" id="SSF53474">
    <property type="entry name" value="alpha/beta-Hydrolases"/>
    <property type="match status" value="1"/>
</dbReference>
<sequence>MEFVCLLTLIVILDKNVHGKTDCIKHSSKGCEYCVQQSPWYSNCRWCELDNKCHAYGSVPPYNPCYENQVIKDVANCPKLDVFGEYDPHSSYNLLRLSTIPYAGNQNEALTCLKSHGIDDYEIVEWIGRHCEDLPLIEYKECLAVVMISHKRKAIVLAYRGTTVFIQLLDIIRSVLVTSKVSAEIGSGAVQKYFKQAHDKLFGCVVASMQFQISNYPDYNIWITGHSLGGAVASIASARLVYEGLIKKEKMALYTFGMPKVGNRQYAIEHNRLVNNSWRVVHRDDPVPHYPLSTGLPNGPYHHRTEVYYPSKIMLPTDTNYVICSGSDNNDCGSSFPLLKPDIENHEIYFDIPVGTYCQSVVGRKRRSINSAMWNYFNNNTCSRIKNPEFSGNDYPTNRVLVCTGNVQTTMLLIFFKCLMFN</sequence>
<proteinExistence type="predicted"/>
<dbReference type="Gene3D" id="3.40.50.1820">
    <property type="entry name" value="alpha/beta hydrolase"/>
    <property type="match status" value="1"/>
</dbReference>
<evidence type="ECO:0000313" key="3">
    <source>
        <dbReference type="EMBL" id="CAC5386849.1"/>
    </source>
</evidence>